<evidence type="ECO:0000256" key="2">
    <source>
        <dbReference type="SAM" id="SignalP"/>
    </source>
</evidence>
<protein>
    <submittedName>
        <fullName evidence="3">Virginiamycin B lyase</fullName>
        <ecNumber evidence="3">4.2.99.-</ecNumber>
    </submittedName>
</protein>
<feature type="chain" id="PRO_5015742101" evidence="2">
    <location>
        <begin position="27"/>
        <end position="449"/>
    </location>
</feature>
<keyword evidence="3" id="KW-0456">Lyase</keyword>
<keyword evidence="2" id="KW-0732">Signal</keyword>
<sequence>MTSMKRCGRITWVALGLLCLMPTACVYEDDPELPNGGGSQGGGFTTSGSSGSGGTTNDGTGDDDSGDGDGDGDSGPCSQGDLQVDFSYLWVANTAQGSVSKVNTQSLKEQARYRTGPANLEHSPSRTTVSLDGRFALVGNRMSGSVVLIAAHPGDCVDQNGDQEITTSQAGDDLLDWGHDECVLWSTALPDVGPGIESGPRGMTFDPGVLDLETCAYVGPKIWVGWHGTSPNEVHVARIAPSNGAVEEVVDISDWNVGWSDYPPYGAAHDGRGGVWFTALRGDVFRLDTNDLSVDRWVAPTTTQAYGMTVDPEGNVWLAGCAGPVTVFDPDKNKFTAIAGTSGCHRGVATDRLGNAWIAMNAPCGLAQIDRHTKKLIKIHTPADFDDQCSTPVGVSIDAEGFVWMVDQDGWAWKIDPESYDKEILTIPGEHYTYSDMTGGGLNAVVFPQ</sequence>
<gene>
    <name evidence="3" type="primary">vgb_11</name>
    <name evidence="3" type="ORF">ENSA7_80710</name>
</gene>
<feature type="region of interest" description="Disordered" evidence="1">
    <location>
        <begin position="36"/>
        <end position="78"/>
    </location>
</feature>
<dbReference type="AlphaFoldDB" id="A0A2S9XLB2"/>
<feature type="compositionally biased region" description="Acidic residues" evidence="1">
    <location>
        <begin position="60"/>
        <end position="72"/>
    </location>
</feature>
<organism evidence="3 4">
    <name type="scientific">Enhygromyxa salina</name>
    <dbReference type="NCBI Taxonomy" id="215803"/>
    <lineage>
        <taxon>Bacteria</taxon>
        <taxon>Pseudomonadati</taxon>
        <taxon>Myxococcota</taxon>
        <taxon>Polyangia</taxon>
        <taxon>Nannocystales</taxon>
        <taxon>Nannocystaceae</taxon>
        <taxon>Enhygromyxa</taxon>
    </lineage>
</organism>
<dbReference type="InterPro" id="IPR015943">
    <property type="entry name" value="WD40/YVTN_repeat-like_dom_sf"/>
</dbReference>
<proteinExistence type="predicted"/>
<dbReference type="InterPro" id="IPR011048">
    <property type="entry name" value="Haem_d1_sf"/>
</dbReference>
<evidence type="ECO:0000313" key="4">
    <source>
        <dbReference type="Proteomes" id="UP000238823"/>
    </source>
</evidence>
<dbReference type="SUPFAM" id="SSF63829">
    <property type="entry name" value="Calcium-dependent phosphotriesterase"/>
    <property type="match status" value="1"/>
</dbReference>
<dbReference type="Gene3D" id="2.130.10.10">
    <property type="entry name" value="YVTN repeat-like/Quinoprotein amine dehydrogenase"/>
    <property type="match status" value="2"/>
</dbReference>
<dbReference type="GO" id="GO:0016829">
    <property type="term" value="F:lyase activity"/>
    <property type="evidence" value="ECO:0007669"/>
    <property type="project" value="UniProtKB-KW"/>
</dbReference>
<evidence type="ECO:0000313" key="3">
    <source>
        <dbReference type="EMBL" id="PRP93643.1"/>
    </source>
</evidence>
<evidence type="ECO:0000256" key="1">
    <source>
        <dbReference type="SAM" id="MobiDB-lite"/>
    </source>
</evidence>
<dbReference type="PANTHER" id="PTHR40274">
    <property type="entry name" value="VIRGINIAMYCIN B LYASE"/>
    <property type="match status" value="1"/>
</dbReference>
<dbReference type="InterPro" id="IPR051344">
    <property type="entry name" value="Vgb"/>
</dbReference>
<reference evidence="3 4" key="1">
    <citation type="submission" date="2018-03" db="EMBL/GenBank/DDBJ databases">
        <title>Draft Genome Sequences of the Obligatory Marine Myxobacteria Enhygromyxa salina SWB007.</title>
        <authorList>
            <person name="Poehlein A."/>
            <person name="Moghaddam J.A."/>
            <person name="Harms H."/>
            <person name="Alanjari M."/>
            <person name="Koenig G.M."/>
            <person name="Daniel R."/>
            <person name="Schaeberle T.F."/>
        </authorList>
    </citation>
    <scope>NUCLEOTIDE SEQUENCE [LARGE SCALE GENOMIC DNA]</scope>
    <source>
        <strain evidence="3 4">SWB007</strain>
    </source>
</reference>
<dbReference type="Proteomes" id="UP000238823">
    <property type="component" value="Unassembled WGS sequence"/>
</dbReference>
<dbReference type="SUPFAM" id="SSF51004">
    <property type="entry name" value="C-terminal (heme d1) domain of cytochrome cd1-nitrite reductase"/>
    <property type="match status" value="1"/>
</dbReference>
<accession>A0A2S9XLB2</accession>
<dbReference type="EMBL" id="PVNL01000147">
    <property type="protein sequence ID" value="PRP93643.1"/>
    <property type="molecule type" value="Genomic_DNA"/>
</dbReference>
<comment type="caution">
    <text evidence="3">The sequence shown here is derived from an EMBL/GenBank/DDBJ whole genome shotgun (WGS) entry which is preliminary data.</text>
</comment>
<feature type="compositionally biased region" description="Gly residues" evidence="1">
    <location>
        <begin position="36"/>
        <end position="56"/>
    </location>
</feature>
<dbReference type="PANTHER" id="PTHR40274:SF3">
    <property type="entry name" value="VIRGINIAMYCIN B LYASE"/>
    <property type="match status" value="1"/>
</dbReference>
<name>A0A2S9XLB2_9BACT</name>
<dbReference type="EC" id="4.2.99.-" evidence="3"/>
<feature type="signal peptide" evidence="2">
    <location>
        <begin position="1"/>
        <end position="26"/>
    </location>
</feature>